<feature type="transmembrane region" description="Helical" evidence="1">
    <location>
        <begin position="56"/>
        <end position="83"/>
    </location>
</feature>
<keyword evidence="1" id="KW-0472">Membrane</keyword>
<name>A0A6B2JNA6_9RHOB</name>
<proteinExistence type="predicted"/>
<sequence length="233" mass="24953">MLDLFNHPASPAFGRLTGALYLSIAVFGAFAIGYVPSQIVQPQIGATLETILARRGLFTLGLGADALVMLIEVVTTTMLFVLFRHVSPVLAGAAAIARLMMVGVMATMLFFQAGLLMIAQTGGSPATAEVLLHMHHAGVWIWQLFFWLHLMILGQLVARSGVLPRFLGHAMSVGSFGYLLDSLYSFAFPDAALLGQVRIGFLVIVTFAEVGFALWLAIRGPRPVAPAARPAFA</sequence>
<dbReference type="RefSeq" id="WP_163888844.1">
    <property type="nucleotide sequence ID" value="NZ_JAAFYS010000001.1"/>
</dbReference>
<feature type="transmembrane region" description="Helical" evidence="1">
    <location>
        <begin position="95"/>
        <end position="119"/>
    </location>
</feature>
<reference evidence="2 3" key="1">
    <citation type="submission" date="2020-02" db="EMBL/GenBank/DDBJ databases">
        <title>Pseudoroseicyclus tamarix, sp. nov., isolated from offshore sediment of a Tamarix chinensis forest.</title>
        <authorList>
            <person name="Gai Y."/>
        </authorList>
    </citation>
    <scope>NUCLEOTIDE SEQUENCE [LARGE SCALE GENOMIC DNA]</scope>
    <source>
        <strain evidence="2 3">CLL3-39</strain>
    </source>
</reference>
<evidence type="ECO:0000313" key="3">
    <source>
        <dbReference type="Proteomes" id="UP000474757"/>
    </source>
</evidence>
<feature type="transmembrane region" description="Helical" evidence="1">
    <location>
        <begin position="12"/>
        <end position="36"/>
    </location>
</feature>
<dbReference type="AlphaFoldDB" id="A0A6B2JNA6"/>
<evidence type="ECO:0000256" key="1">
    <source>
        <dbReference type="SAM" id="Phobius"/>
    </source>
</evidence>
<keyword evidence="1" id="KW-1133">Transmembrane helix</keyword>
<keyword evidence="3" id="KW-1185">Reference proteome</keyword>
<protein>
    <submittedName>
        <fullName evidence="2">DUF4386 domain-containing protein</fullName>
    </submittedName>
</protein>
<comment type="caution">
    <text evidence="2">The sequence shown here is derived from an EMBL/GenBank/DDBJ whole genome shotgun (WGS) entry which is preliminary data.</text>
</comment>
<feature type="transmembrane region" description="Helical" evidence="1">
    <location>
        <begin position="139"/>
        <end position="158"/>
    </location>
</feature>
<evidence type="ECO:0000313" key="2">
    <source>
        <dbReference type="EMBL" id="NDU99394.1"/>
    </source>
</evidence>
<dbReference type="InterPro" id="IPR025495">
    <property type="entry name" value="DUF4386"/>
</dbReference>
<keyword evidence="1" id="KW-0812">Transmembrane</keyword>
<organism evidence="2 3">
    <name type="scientific">Pseudoroseicyclus tamaricis</name>
    <dbReference type="NCBI Taxonomy" id="2705421"/>
    <lineage>
        <taxon>Bacteria</taxon>
        <taxon>Pseudomonadati</taxon>
        <taxon>Pseudomonadota</taxon>
        <taxon>Alphaproteobacteria</taxon>
        <taxon>Rhodobacterales</taxon>
        <taxon>Paracoccaceae</taxon>
        <taxon>Pseudoroseicyclus</taxon>
    </lineage>
</organism>
<gene>
    <name evidence="2" type="ORF">GZA08_00235</name>
</gene>
<dbReference type="Pfam" id="PF14329">
    <property type="entry name" value="DUF4386"/>
    <property type="match status" value="1"/>
</dbReference>
<dbReference type="EMBL" id="JAAGAB010000001">
    <property type="protein sequence ID" value="NDU99394.1"/>
    <property type="molecule type" value="Genomic_DNA"/>
</dbReference>
<dbReference type="Proteomes" id="UP000474757">
    <property type="component" value="Unassembled WGS sequence"/>
</dbReference>
<feature type="transmembrane region" description="Helical" evidence="1">
    <location>
        <begin position="199"/>
        <end position="218"/>
    </location>
</feature>
<accession>A0A6B2JNA6</accession>